<evidence type="ECO:0000256" key="4">
    <source>
        <dbReference type="ARBA" id="ARBA00022737"/>
    </source>
</evidence>
<evidence type="ECO:0000259" key="15">
    <source>
        <dbReference type="PROSITE" id="PS50929"/>
    </source>
</evidence>
<dbReference type="Gene3D" id="1.20.1560.10">
    <property type="entry name" value="ABC transporter type 1, transmembrane domain"/>
    <property type="match status" value="2"/>
</dbReference>
<evidence type="ECO:0000256" key="2">
    <source>
        <dbReference type="ARBA" id="ARBA00022448"/>
    </source>
</evidence>
<dbReference type="InterPro" id="IPR003439">
    <property type="entry name" value="ABC_transporter-like_ATP-bd"/>
</dbReference>
<dbReference type="GO" id="GO:0140359">
    <property type="term" value="F:ABC-type transporter activity"/>
    <property type="evidence" value="ECO:0007669"/>
    <property type="project" value="InterPro"/>
</dbReference>
<feature type="transmembrane region" description="Helical" evidence="12">
    <location>
        <begin position="156"/>
        <end position="175"/>
    </location>
</feature>
<evidence type="ECO:0000256" key="11">
    <source>
        <dbReference type="SAM" id="MobiDB-lite"/>
    </source>
</evidence>
<dbReference type="InterPro" id="IPR003593">
    <property type="entry name" value="AAA+_ATPase"/>
</dbReference>
<feature type="transmembrane region" description="Helical" evidence="12">
    <location>
        <begin position="525"/>
        <end position="548"/>
    </location>
</feature>
<dbReference type="GO" id="GO:0016887">
    <property type="term" value="F:ATP hydrolysis activity"/>
    <property type="evidence" value="ECO:0007669"/>
    <property type="project" value="InterPro"/>
</dbReference>
<dbReference type="PANTHER" id="PTHR24223">
    <property type="entry name" value="ATP-BINDING CASSETTE SUB-FAMILY C"/>
    <property type="match status" value="1"/>
</dbReference>
<feature type="transmembrane region" description="Helical" evidence="12">
    <location>
        <begin position="497"/>
        <end position="519"/>
    </location>
</feature>
<feature type="transmembrane region" description="Helical" evidence="12">
    <location>
        <begin position="1281"/>
        <end position="1299"/>
    </location>
</feature>
<feature type="transmembrane region" description="Helical" evidence="12">
    <location>
        <begin position="385"/>
        <end position="412"/>
    </location>
</feature>
<dbReference type="FunFam" id="3.40.50.300:FF:000825">
    <property type="entry name" value="ABC bile acid transporter"/>
    <property type="match status" value="1"/>
</dbReference>
<feature type="domain" description="ABC transmembrane type-1" evidence="15">
    <location>
        <begin position="1051"/>
        <end position="1330"/>
    </location>
</feature>
<dbReference type="GO" id="GO:0000329">
    <property type="term" value="C:fungal-type vacuole membrane"/>
    <property type="evidence" value="ECO:0007669"/>
    <property type="project" value="TreeGrafter"/>
</dbReference>
<feature type="domain" description="ABC transmembrane type-1" evidence="15">
    <location>
        <begin position="350"/>
        <end position="667"/>
    </location>
</feature>
<reference evidence="16 17" key="1">
    <citation type="journal article" date="2012" name="Eukaryot. Cell">
        <title>Draft genome sequence of CBS 2479, the standard type strain of Trichosporon asahii.</title>
        <authorList>
            <person name="Yang R.Y."/>
            <person name="Li H.T."/>
            <person name="Zhu H."/>
            <person name="Zhou G.P."/>
            <person name="Wang M."/>
            <person name="Wang L."/>
        </authorList>
    </citation>
    <scope>NUCLEOTIDE SEQUENCE [LARGE SCALE GENOMIC DNA]</scope>
    <source>
        <strain evidence="17">ATCC 90039 / CBS 2479 / JCM 2466 / KCTC 7840 / NCYC 2677 / UAMH 7654</strain>
    </source>
</reference>
<sequence>MASTFAIALTALIPFTSLVSFSGYLTTAEDSPLYLLLHRRGVQLPTNDGSLQPQADPFEIEDPVTLSDGVPVREDSFWRHERMLKIWLLVSMVPPVICNICLLIFSLISSKGLEEHERARTILLPILLTPAHVITVVLALKYLGQNKTSTHWPTTWHLFAGLSTQFIILTFLAILPSTPYPRAPTDFIPHAFLNFSRTDTLKMPPLTSVGVLTALLPVFQWFPLWAIISMRRGPPLHMPMKDVYPAKVVESIPPDAKGLDPTVPNVSGEAQVTVVEWFMFSYASTVIDKAKVSDSMDVWDLPILMSAMRAFPNYLAFKKVYGRRRSRLGKWEGYNLLLQLAKVNARLLTAMVILTVITAVGYYAPHKLLQWFIEYLQVDPGRTNVGWGWVLAFGLFISNAIIYILSGLIWSISSTYLQGRFKLQLNTMLYAKTLRKKDVAAGGDDKGIVGDVKEEAAKAKAKKERGEEDEEEDEEAVSSKSQIMTLFTVDVDRVSEFIFHLFTIIDAPIEILVATGFLFQLLGTSALWGLLATLISMPLTHVASKIVVTAQDNLMKARDQRSALMNELLQAVRMVKFMAWERPFERRVNQIRRSELSWQARNYQIEVLFNCIWALTPVMVTIVAFMHYTLVRGEKLTPAIAFTSIAVFDELRFALNALPEMLIQMLQGFVSCRRIEKYMSLPEVPDVDPFAGGDIVLRNATYTWAKDESKSPTKSAAPTPRPDFSLADLSLRFPAGKLSLICGRLGSGKTLLLSGLLGEADLVAGQVEAPRSKPDAMSQAEDKLTSAEWIIKDNVAYVPQQAWLQNATIKDNIIFSSPWDPVRYAQVIEACSLTTDLEILEDGDETEIGEKGLNLSGGQKARVSLARAVYSRAGVLYLDDVLSAVDAHTAHFIMENCLQGPLMADRTILLVSHHTALVSPGAAYIVALENGDVKFAGTRAQFVECGLMKELDAEDPESQPTAGERAEERTIEELPALKHKSVVSLSGAGPSGSEPGSETSSITDITDDSIPAAPVKTPRKLIEDEKRVRGRIAWSVWQLYFRSLGGPMWWICFIASIIIAMLVPVAERGWVKYWAGADDRDGPAHTAVFYVVGYAIIAGSGCILDNVEFAVTYIGSLRASRLLHAKMLQAVLFAPLRFHDTTSRGRILNRFAKDIEGLDSSMADNFVRTVRYGCNVAVTLTTVAYFGGWPFMLGAALTMIVYYRAGSVYGQASRDMRRLDSVTRSPLYSLFGETVSGVAVLRAFGASTVALSHMMRLSDTNILCFFWTWTINRWLSARFNILSSALVGLTAAAMLMAPVSAATAGFALAFVSTVMHNLLFVVRRFVQLEQSMVALERIKEYSEIQPEAAEYVEPGPPEGWPAKGEIEVKDLVIKYAPDLPDVLHGLTFNVKPGEKVGIVGSTGCGKSTLALSFFRFVEATKGSIVIDDVDISTLGLTDLRSRIMIIPQDPTILSGTLRNTLDVFDEYSDAEIYEALRRVHLLSEDATQPPAPSAASSSEATVVGERNANVFADLNYPVTEGGDNFSTGEKQLLCMARAILRRNKILLMDEATASIDAETDTMISETIRTEFTDSTILTIAHRLHTIIDFDTVIVMDKGSIAEMGSPYELLRKKGRFYKLCKATGKTEFAALKESADKAEERRKNAKK</sequence>
<dbReference type="InterPro" id="IPR017871">
    <property type="entry name" value="ABC_transporter-like_CS"/>
</dbReference>
<dbReference type="RefSeq" id="XP_014177772.1">
    <property type="nucleotide sequence ID" value="XM_014322297.1"/>
</dbReference>
<feature type="transmembrane region" description="Helical" evidence="12">
    <location>
        <begin position="1048"/>
        <end position="1067"/>
    </location>
</feature>
<keyword evidence="13" id="KW-0732">Signal</keyword>
<feature type="signal peptide" evidence="13">
    <location>
        <begin position="1"/>
        <end position="18"/>
    </location>
</feature>
<keyword evidence="10" id="KW-0175">Coiled coil</keyword>
<dbReference type="KEGG" id="tasa:A1Q1_03872"/>
<dbReference type="GeneID" id="25987385"/>
<dbReference type="Pfam" id="PF00005">
    <property type="entry name" value="ABC_tran"/>
    <property type="match status" value="2"/>
</dbReference>
<dbReference type="InterPro" id="IPR050173">
    <property type="entry name" value="ABC_transporter_C-like"/>
</dbReference>
<dbReference type="EMBL" id="ALBS01000257">
    <property type="protein sequence ID" value="EJT47326.1"/>
    <property type="molecule type" value="Genomic_DNA"/>
</dbReference>
<name>J5SSM8_TRIAS</name>
<dbReference type="FunFam" id="1.20.1560.10:FF:000013">
    <property type="entry name" value="ABC transporter C family member 2"/>
    <property type="match status" value="1"/>
</dbReference>
<dbReference type="VEuPathDB" id="FungiDB:A1Q1_03872"/>
<protein>
    <recommendedName>
        <fullName evidence="18">ATP-binding cassette transporter</fullName>
    </recommendedName>
</protein>
<evidence type="ECO:0000256" key="10">
    <source>
        <dbReference type="SAM" id="Coils"/>
    </source>
</evidence>
<feature type="transmembrane region" description="Helical" evidence="12">
    <location>
        <begin position="1183"/>
        <end position="1205"/>
    </location>
</feature>
<organism evidence="16 17">
    <name type="scientific">Trichosporon asahii var. asahii (strain ATCC 90039 / CBS 2479 / JCM 2466 / KCTC 7840 / NBRC 103889/ NCYC 2677 / UAMH 7654)</name>
    <name type="common">Yeast</name>
    <dbReference type="NCBI Taxonomy" id="1186058"/>
    <lineage>
        <taxon>Eukaryota</taxon>
        <taxon>Fungi</taxon>
        <taxon>Dikarya</taxon>
        <taxon>Basidiomycota</taxon>
        <taxon>Agaricomycotina</taxon>
        <taxon>Tremellomycetes</taxon>
        <taxon>Trichosporonales</taxon>
        <taxon>Trichosporonaceae</taxon>
        <taxon>Trichosporon</taxon>
    </lineage>
</organism>
<feature type="transmembrane region" description="Helical" evidence="12">
    <location>
        <begin position="206"/>
        <end position="228"/>
    </location>
</feature>
<evidence type="ECO:0000313" key="17">
    <source>
        <dbReference type="Proteomes" id="UP000002748"/>
    </source>
</evidence>
<feature type="compositionally biased region" description="Low complexity" evidence="11">
    <location>
        <begin position="984"/>
        <end position="1009"/>
    </location>
</feature>
<accession>J5SSM8</accession>
<dbReference type="CDD" id="cd03250">
    <property type="entry name" value="ABCC_MRP_domain1"/>
    <property type="match status" value="1"/>
</dbReference>
<keyword evidence="2" id="KW-0813">Transport</keyword>
<evidence type="ECO:0000256" key="5">
    <source>
        <dbReference type="ARBA" id="ARBA00022741"/>
    </source>
</evidence>
<dbReference type="InterPro" id="IPR027417">
    <property type="entry name" value="P-loop_NTPase"/>
</dbReference>
<keyword evidence="3 12" id="KW-0812">Transmembrane</keyword>
<feature type="transmembrane region" description="Helical" evidence="12">
    <location>
        <begin position="1087"/>
        <end position="1107"/>
    </location>
</feature>
<evidence type="ECO:0008006" key="18">
    <source>
        <dbReference type="Google" id="ProtNLM"/>
    </source>
</evidence>
<comment type="caution">
    <text evidence="16">The sequence shown here is derived from an EMBL/GenBank/DDBJ whole genome shotgun (WGS) entry which is preliminary data.</text>
</comment>
<feature type="transmembrane region" description="Helical" evidence="12">
    <location>
        <begin position="347"/>
        <end position="365"/>
    </location>
</feature>
<evidence type="ECO:0000256" key="1">
    <source>
        <dbReference type="ARBA" id="ARBA00004141"/>
    </source>
</evidence>
<feature type="transmembrane region" description="Helical" evidence="12">
    <location>
        <begin position="122"/>
        <end position="144"/>
    </location>
</feature>
<keyword evidence="5" id="KW-0547">Nucleotide-binding</keyword>
<dbReference type="CDD" id="cd03244">
    <property type="entry name" value="ABCC_MRP_domain2"/>
    <property type="match status" value="1"/>
</dbReference>
<evidence type="ECO:0000256" key="3">
    <source>
        <dbReference type="ARBA" id="ARBA00022692"/>
    </source>
</evidence>
<dbReference type="OrthoDB" id="6500128at2759"/>
<keyword evidence="8 12" id="KW-0472">Membrane</keyword>
<feature type="domain" description="ABC transporter" evidence="14">
    <location>
        <begin position="1366"/>
        <end position="1622"/>
    </location>
</feature>
<evidence type="ECO:0000259" key="14">
    <source>
        <dbReference type="PROSITE" id="PS50893"/>
    </source>
</evidence>
<feature type="transmembrane region" description="Helical" evidence="12">
    <location>
        <begin position="86"/>
        <end position="110"/>
    </location>
</feature>
<dbReference type="FunFam" id="3.40.50.300:FF:001354">
    <property type="entry name" value="ATP-binding cassette (ABC) transporter, putative"/>
    <property type="match status" value="1"/>
</dbReference>
<dbReference type="CDD" id="cd18596">
    <property type="entry name" value="ABC_6TM_VMR1_D1_like"/>
    <property type="match status" value="1"/>
</dbReference>
<evidence type="ECO:0000256" key="13">
    <source>
        <dbReference type="SAM" id="SignalP"/>
    </source>
</evidence>
<dbReference type="PANTHER" id="PTHR24223:SF353">
    <property type="entry name" value="ABC TRANSPORTER ATP-BINDING PROTEIN_PERMEASE VMR1-RELATED"/>
    <property type="match status" value="1"/>
</dbReference>
<dbReference type="PROSITE" id="PS00211">
    <property type="entry name" value="ABC_TRANSPORTER_1"/>
    <property type="match status" value="1"/>
</dbReference>
<dbReference type="HOGENOM" id="CLU_000604_27_6_1"/>
<dbReference type="SMART" id="SM00382">
    <property type="entry name" value="AAA"/>
    <property type="match status" value="2"/>
</dbReference>
<evidence type="ECO:0000256" key="12">
    <source>
        <dbReference type="SAM" id="Phobius"/>
    </source>
</evidence>
<dbReference type="PROSITE" id="PS50929">
    <property type="entry name" value="ABC_TM1F"/>
    <property type="match status" value="2"/>
</dbReference>
<proteinExistence type="predicted"/>
<keyword evidence="4" id="KW-0677">Repeat</keyword>
<gene>
    <name evidence="16" type="ORF">A1Q1_03872</name>
</gene>
<dbReference type="GO" id="GO:0005524">
    <property type="term" value="F:ATP binding"/>
    <property type="evidence" value="ECO:0007669"/>
    <property type="project" value="UniProtKB-KW"/>
</dbReference>
<comment type="subcellular location">
    <subcellularLocation>
        <location evidence="1">Membrane</location>
        <topology evidence="1">Multi-pass membrane protein</topology>
    </subcellularLocation>
</comment>
<evidence type="ECO:0000256" key="9">
    <source>
        <dbReference type="ARBA" id="ARBA00023180"/>
    </source>
</evidence>
<keyword evidence="7 12" id="KW-1133">Transmembrane helix</keyword>
<feature type="chain" id="PRO_5003784680" description="ATP-binding cassette transporter" evidence="13">
    <location>
        <begin position="19"/>
        <end position="1647"/>
    </location>
</feature>
<feature type="transmembrane region" description="Helical" evidence="12">
    <location>
        <begin position="607"/>
        <end position="630"/>
    </location>
</feature>
<dbReference type="CDD" id="cd18604">
    <property type="entry name" value="ABC_6TM_VMR1_D2_like"/>
    <property type="match status" value="1"/>
</dbReference>
<dbReference type="Pfam" id="PF00664">
    <property type="entry name" value="ABC_membrane"/>
    <property type="match status" value="2"/>
</dbReference>
<feature type="region of interest" description="Disordered" evidence="11">
    <location>
        <begin position="983"/>
        <end position="1009"/>
    </location>
</feature>
<evidence type="ECO:0000256" key="7">
    <source>
        <dbReference type="ARBA" id="ARBA00022989"/>
    </source>
</evidence>
<evidence type="ECO:0000256" key="6">
    <source>
        <dbReference type="ARBA" id="ARBA00022840"/>
    </source>
</evidence>
<dbReference type="Proteomes" id="UP000002748">
    <property type="component" value="Unassembled WGS sequence"/>
</dbReference>
<feature type="transmembrane region" description="Helical" evidence="12">
    <location>
        <begin position="298"/>
        <end position="317"/>
    </location>
</feature>
<keyword evidence="6" id="KW-0067">ATP-binding</keyword>
<feature type="coiled-coil region" evidence="10">
    <location>
        <begin position="449"/>
        <end position="476"/>
    </location>
</feature>
<dbReference type="PROSITE" id="PS50893">
    <property type="entry name" value="ABC_TRANSPORTER_2"/>
    <property type="match status" value="2"/>
</dbReference>
<dbReference type="InterPro" id="IPR036640">
    <property type="entry name" value="ABC1_TM_sf"/>
</dbReference>
<feature type="domain" description="ABC transporter" evidence="14">
    <location>
        <begin position="695"/>
        <end position="955"/>
    </location>
</feature>
<dbReference type="SUPFAM" id="SSF90123">
    <property type="entry name" value="ABC transporter transmembrane region"/>
    <property type="match status" value="2"/>
</dbReference>
<keyword evidence="9" id="KW-0325">Glycoprotein</keyword>
<evidence type="ECO:0000313" key="16">
    <source>
        <dbReference type="EMBL" id="EJT47326.1"/>
    </source>
</evidence>
<feature type="transmembrane region" description="Helical" evidence="12">
    <location>
        <begin position="1305"/>
        <end position="1322"/>
    </location>
</feature>
<dbReference type="InterPro" id="IPR011527">
    <property type="entry name" value="ABC1_TM_dom"/>
</dbReference>
<dbReference type="SUPFAM" id="SSF52540">
    <property type="entry name" value="P-loop containing nucleoside triphosphate hydrolases"/>
    <property type="match status" value="2"/>
</dbReference>
<dbReference type="Gene3D" id="3.40.50.300">
    <property type="entry name" value="P-loop containing nucleotide triphosphate hydrolases"/>
    <property type="match status" value="2"/>
</dbReference>
<evidence type="ECO:0000256" key="8">
    <source>
        <dbReference type="ARBA" id="ARBA00023136"/>
    </source>
</evidence>